<dbReference type="PANTHER" id="PTHR46300:SF7">
    <property type="entry name" value="P450, PUTATIVE (EUROFUNG)-RELATED"/>
    <property type="match status" value="1"/>
</dbReference>
<dbReference type="GO" id="GO:0020037">
    <property type="term" value="F:heme binding"/>
    <property type="evidence" value="ECO:0007669"/>
    <property type="project" value="InterPro"/>
</dbReference>
<keyword evidence="13" id="KW-1185">Reference proteome</keyword>
<protein>
    <submittedName>
        <fullName evidence="12">Cytochrome P450</fullName>
    </submittedName>
</protein>
<evidence type="ECO:0000256" key="3">
    <source>
        <dbReference type="ARBA" id="ARBA00010617"/>
    </source>
</evidence>
<dbReference type="PANTHER" id="PTHR46300">
    <property type="entry name" value="P450, PUTATIVE (EUROFUNG)-RELATED-RELATED"/>
    <property type="match status" value="1"/>
</dbReference>
<dbReference type="CDD" id="cd11065">
    <property type="entry name" value="CYP64-like"/>
    <property type="match status" value="1"/>
</dbReference>
<evidence type="ECO:0000256" key="10">
    <source>
        <dbReference type="RuleBase" id="RU000461"/>
    </source>
</evidence>
<organism evidence="12 13">
    <name type="scientific">Armillaria luteobubalina</name>
    <dbReference type="NCBI Taxonomy" id="153913"/>
    <lineage>
        <taxon>Eukaryota</taxon>
        <taxon>Fungi</taxon>
        <taxon>Dikarya</taxon>
        <taxon>Basidiomycota</taxon>
        <taxon>Agaricomycotina</taxon>
        <taxon>Agaricomycetes</taxon>
        <taxon>Agaricomycetidae</taxon>
        <taxon>Agaricales</taxon>
        <taxon>Marasmiineae</taxon>
        <taxon>Physalacriaceae</taxon>
        <taxon>Armillaria</taxon>
    </lineage>
</organism>
<evidence type="ECO:0000256" key="8">
    <source>
        <dbReference type="ARBA" id="ARBA00023033"/>
    </source>
</evidence>
<dbReference type="InterPro" id="IPR002401">
    <property type="entry name" value="Cyt_P450_E_grp-I"/>
</dbReference>
<evidence type="ECO:0000256" key="4">
    <source>
        <dbReference type="ARBA" id="ARBA00022617"/>
    </source>
</evidence>
<evidence type="ECO:0000256" key="7">
    <source>
        <dbReference type="ARBA" id="ARBA00023004"/>
    </source>
</evidence>
<evidence type="ECO:0000256" key="6">
    <source>
        <dbReference type="ARBA" id="ARBA00023002"/>
    </source>
</evidence>
<feature type="chain" id="PRO_5041214518" evidence="11">
    <location>
        <begin position="21"/>
        <end position="507"/>
    </location>
</feature>
<dbReference type="Gene3D" id="1.10.630.10">
    <property type="entry name" value="Cytochrome P450"/>
    <property type="match status" value="1"/>
</dbReference>
<dbReference type="EMBL" id="JAUEPU010000095">
    <property type="protein sequence ID" value="KAK0478627.1"/>
    <property type="molecule type" value="Genomic_DNA"/>
</dbReference>
<dbReference type="InterPro" id="IPR001128">
    <property type="entry name" value="Cyt_P450"/>
</dbReference>
<keyword evidence="4 9" id="KW-0349">Heme</keyword>
<dbReference type="PRINTS" id="PR00463">
    <property type="entry name" value="EP450I"/>
</dbReference>
<dbReference type="GO" id="GO:0016705">
    <property type="term" value="F:oxidoreductase activity, acting on paired donors, with incorporation or reduction of molecular oxygen"/>
    <property type="evidence" value="ECO:0007669"/>
    <property type="project" value="InterPro"/>
</dbReference>
<comment type="similarity">
    <text evidence="3 10">Belongs to the cytochrome P450 family.</text>
</comment>
<evidence type="ECO:0000313" key="12">
    <source>
        <dbReference type="EMBL" id="KAK0478627.1"/>
    </source>
</evidence>
<gene>
    <name evidence="12" type="ORF">EDD18DRAFT_1443398</name>
</gene>
<evidence type="ECO:0000256" key="5">
    <source>
        <dbReference type="ARBA" id="ARBA00022723"/>
    </source>
</evidence>
<keyword evidence="7 9" id="KW-0408">Iron</keyword>
<reference evidence="12" key="1">
    <citation type="submission" date="2023-06" db="EMBL/GenBank/DDBJ databases">
        <authorList>
            <consortium name="Lawrence Berkeley National Laboratory"/>
            <person name="Ahrendt S."/>
            <person name="Sahu N."/>
            <person name="Indic B."/>
            <person name="Wong-Bajracharya J."/>
            <person name="Merenyi Z."/>
            <person name="Ke H.-M."/>
            <person name="Monk M."/>
            <person name="Kocsube S."/>
            <person name="Drula E."/>
            <person name="Lipzen A."/>
            <person name="Balint B."/>
            <person name="Henrissat B."/>
            <person name="Andreopoulos B."/>
            <person name="Martin F.M."/>
            <person name="Harder C.B."/>
            <person name="Rigling D."/>
            <person name="Ford K.L."/>
            <person name="Foster G.D."/>
            <person name="Pangilinan J."/>
            <person name="Papanicolaou A."/>
            <person name="Barry K."/>
            <person name="LaButti K."/>
            <person name="Viragh M."/>
            <person name="Koriabine M."/>
            <person name="Yan M."/>
            <person name="Riley R."/>
            <person name="Champramary S."/>
            <person name="Plett K.L."/>
            <person name="Tsai I.J."/>
            <person name="Slot J."/>
            <person name="Sipos G."/>
            <person name="Plett J."/>
            <person name="Nagy L.G."/>
            <person name="Grigoriev I.V."/>
        </authorList>
    </citation>
    <scope>NUCLEOTIDE SEQUENCE</scope>
    <source>
        <strain evidence="12">HWK02</strain>
    </source>
</reference>
<keyword evidence="6 10" id="KW-0560">Oxidoreductase</keyword>
<evidence type="ECO:0000256" key="1">
    <source>
        <dbReference type="ARBA" id="ARBA00001971"/>
    </source>
</evidence>
<feature type="signal peptide" evidence="11">
    <location>
        <begin position="1"/>
        <end position="20"/>
    </location>
</feature>
<dbReference type="GO" id="GO:0005506">
    <property type="term" value="F:iron ion binding"/>
    <property type="evidence" value="ECO:0007669"/>
    <property type="project" value="InterPro"/>
</dbReference>
<keyword evidence="5 9" id="KW-0479">Metal-binding</keyword>
<dbReference type="PROSITE" id="PS00086">
    <property type="entry name" value="CYTOCHROME_P450"/>
    <property type="match status" value="1"/>
</dbReference>
<dbReference type="InterPro" id="IPR050364">
    <property type="entry name" value="Cytochrome_P450_fung"/>
</dbReference>
<comment type="pathway">
    <text evidence="2">Secondary metabolite biosynthesis.</text>
</comment>
<accession>A0AA39P6S0</accession>
<sequence length="507" mass="57605">MGNSLTTLAIAVALVSLALASRMLFTTCVSATFPPGPKGLPFIGNIFDMPSEKEWHTFTRWGEKYGKITSPLFSYSHTYVISFLSRRPYLGFGPWTTHGSDKHCPDGYQHAGQESAIYSDRPIMALGGELIGWKFSFVLMRYGSHFRDSRRRVHQIFGTNAAFKQFLLIVELEAHRFLKRISTKPEDFLQEIQRMNVANIMQISYGYEIQEKNDPFAGLANEAAHHFALSTTPGTFLVNIIPILRHIPDWFPGAGFKRTAKEWRSTLQELMEQPYNYAKQQIAAEHARYSFTSSQLEDGISSDKEFDIKWSAATMYTVASIYAFFKAMLLYPDIQAKAQAEIDAVVGNDRLPRFDDRDHLPYINALALEVIRWHTVEPLGLPHSVTEDDVQSGYLIPKGSVVIANIWNMLHDPAVYDKPFEFMPERFIRMDGKEPQMNPHKMAFGFGRRICPGKLLADASMFISCAMVLAVLNISQYYENEVLSETNTEHTAGTVRQDSFLTSKDHY</sequence>
<dbReference type="Proteomes" id="UP001175228">
    <property type="component" value="Unassembled WGS sequence"/>
</dbReference>
<dbReference type="InterPro" id="IPR017972">
    <property type="entry name" value="Cyt_P450_CS"/>
</dbReference>
<evidence type="ECO:0000256" key="2">
    <source>
        <dbReference type="ARBA" id="ARBA00005179"/>
    </source>
</evidence>
<dbReference type="Pfam" id="PF00067">
    <property type="entry name" value="p450"/>
    <property type="match status" value="1"/>
</dbReference>
<proteinExistence type="inferred from homology"/>
<dbReference type="InterPro" id="IPR036396">
    <property type="entry name" value="Cyt_P450_sf"/>
</dbReference>
<evidence type="ECO:0000256" key="9">
    <source>
        <dbReference type="PIRSR" id="PIRSR602401-1"/>
    </source>
</evidence>
<dbReference type="SUPFAM" id="SSF48264">
    <property type="entry name" value="Cytochrome P450"/>
    <property type="match status" value="1"/>
</dbReference>
<comment type="caution">
    <text evidence="12">The sequence shown here is derived from an EMBL/GenBank/DDBJ whole genome shotgun (WGS) entry which is preliminary data.</text>
</comment>
<dbReference type="AlphaFoldDB" id="A0AA39P6S0"/>
<comment type="cofactor">
    <cofactor evidence="1 9">
        <name>heme</name>
        <dbReference type="ChEBI" id="CHEBI:30413"/>
    </cofactor>
</comment>
<evidence type="ECO:0000256" key="11">
    <source>
        <dbReference type="SAM" id="SignalP"/>
    </source>
</evidence>
<feature type="binding site" description="axial binding residue" evidence="9">
    <location>
        <position position="451"/>
    </location>
    <ligand>
        <name>heme</name>
        <dbReference type="ChEBI" id="CHEBI:30413"/>
    </ligand>
    <ligandPart>
        <name>Fe</name>
        <dbReference type="ChEBI" id="CHEBI:18248"/>
    </ligandPart>
</feature>
<keyword evidence="11" id="KW-0732">Signal</keyword>
<dbReference type="GO" id="GO:0004497">
    <property type="term" value="F:monooxygenase activity"/>
    <property type="evidence" value="ECO:0007669"/>
    <property type="project" value="UniProtKB-KW"/>
</dbReference>
<keyword evidence="8 10" id="KW-0503">Monooxygenase</keyword>
<evidence type="ECO:0000313" key="13">
    <source>
        <dbReference type="Proteomes" id="UP001175228"/>
    </source>
</evidence>
<name>A0AA39P6S0_9AGAR</name>